<dbReference type="EMBL" id="LJZO01000015">
    <property type="protein sequence ID" value="ROV97894.1"/>
    <property type="molecule type" value="Genomic_DNA"/>
</dbReference>
<feature type="region of interest" description="Disordered" evidence="5">
    <location>
        <begin position="93"/>
        <end position="388"/>
    </location>
</feature>
<feature type="compositionally biased region" description="Low complexity" evidence="5">
    <location>
        <begin position="171"/>
        <end position="180"/>
    </location>
</feature>
<organism evidence="7 8">
    <name type="scientific">Cytospora chrysosperma</name>
    <name type="common">Cytospora canker fungus</name>
    <name type="synonym">Sphaeria chrysosperma</name>
    <dbReference type="NCBI Taxonomy" id="252740"/>
    <lineage>
        <taxon>Eukaryota</taxon>
        <taxon>Fungi</taxon>
        <taxon>Dikarya</taxon>
        <taxon>Ascomycota</taxon>
        <taxon>Pezizomycotina</taxon>
        <taxon>Sordariomycetes</taxon>
        <taxon>Sordariomycetidae</taxon>
        <taxon>Diaporthales</taxon>
        <taxon>Cytosporaceae</taxon>
        <taxon>Cytospora</taxon>
    </lineage>
</organism>
<dbReference type="PROSITE" id="PS50103">
    <property type="entry name" value="ZF_C3H1"/>
    <property type="match status" value="1"/>
</dbReference>
<evidence type="ECO:0000256" key="3">
    <source>
        <dbReference type="ARBA" id="ARBA00022833"/>
    </source>
</evidence>
<comment type="caution">
    <text evidence="7">The sequence shown here is derived from an EMBL/GenBank/DDBJ whole genome shotgun (WGS) entry which is preliminary data.</text>
</comment>
<dbReference type="GO" id="GO:0008270">
    <property type="term" value="F:zinc ion binding"/>
    <property type="evidence" value="ECO:0007669"/>
    <property type="project" value="UniProtKB-KW"/>
</dbReference>
<name>A0A423W3K2_CYTCH</name>
<dbReference type="InterPro" id="IPR000571">
    <property type="entry name" value="Znf_CCCH"/>
</dbReference>
<dbReference type="STRING" id="252740.A0A423W3K2"/>
<keyword evidence="1 4" id="KW-0479">Metal-binding</keyword>
<gene>
    <name evidence="7" type="ORF">VSDG_04866</name>
</gene>
<feature type="compositionally biased region" description="Pro residues" evidence="5">
    <location>
        <begin position="118"/>
        <end position="151"/>
    </location>
</feature>
<dbReference type="GO" id="GO:0003723">
    <property type="term" value="F:RNA binding"/>
    <property type="evidence" value="ECO:0007669"/>
    <property type="project" value="InterPro"/>
</dbReference>
<feature type="domain" description="C3H1-type" evidence="6">
    <location>
        <begin position="383"/>
        <end position="411"/>
    </location>
</feature>
<feature type="compositionally biased region" description="Low complexity" evidence="5">
    <location>
        <begin position="462"/>
        <end position="481"/>
    </location>
</feature>
<reference evidence="7 8" key="1">
    <citation type="submission" date="2015-09" db="EMBL/GenBank/DDBJ databases">
        <title>Host preference determinants of Valsa canker pathogens revealed by comparative genomics.</title>
        <authorList>
            <person name="Yin Z."/>
            <person name="Huang L."/>
        </authorList>
    </citation>
    <scope>NUCLEOTIDE SEQUENCE [LARGE SCALE GENOMIC DNA]</scope>
    <source>
        <strain evidence="7 8">YSFL</strain>
    </source>
</reference>
<dbReference type="GO" id="GO:0000492">
    <property type="term" value="P:box C/D snoRNP assembly"/>
    <property type="evidence" value="ECO:0007669"/>
    <property type="project" value="TreeGrafter"/>
</dbReference>
<proteinExistence type="predicted"/>
<feature type="zinc finger region" description="C3H1-type" evidence="4">
    <location>
        <begin position="383"/>
        <end position="411"/>
    </location>
</feature>
<feature type="compositionally biased region" description="Basic and acidic residues" evidence="5">
    <location>
        <begin position="289"/>
        <end position="345"/>
    </location>
</feature>
<dbReference type="Pfam" id="PF10453">
    <property type="entry name" value="NUFIP1"/>
    <property type="match status" value="1"/>
</dbReference>
<evidence type="ECO:0000256" key="2">
    <source>
        <dbReference type="ARBA" id="ARBA00022771"/>
    </source>
</evidence>
<evidence type="ECO:0000256" key="1">
    <source>
        <dbReference type="ARBA" id="ARBA00022723"/>
    </source>
</evidence>
<dbReference type="PANTHER" id="PTHR13309">
    <property type="entry name" value="NUCLEAR FRAGILE X MENTAL RETARDATION PROTEIN INTERACTING PROTEIN 1"/>
    <property type="match status" value="1"/>
</dbReference>
<dbReference type="OrthoDB" id="273070at2759"/>
<feature type="compositionally biased region" description="Pro residues" evidence="5">
    <location>
        <begin position="482"/>
        <end position="497"/>
    </location>
</feature>
<keyword evidence="3 4" id="KW-0862">Zinc</keyword>
<dbReference type="AlphaFoldDB" id="A0A423W3K2"/>
<evidence type="ECO:0000259" key="6">
    <source>
        <dbReference type="PROSITE" id="PS50103"/>
    </source>
</evidence>
<sequence>MAYNYGPPPPAPPPAPPAAGGYPQVSLGVVVMPEGGAEGVITLKGPSPGADLTTRLPAPMDTIRNNLNTHLSPMVLSIRPSTLPSIRKQVLPMGPPIRMGFDNGPPRDPTAPVSTSYPPQPYGAPQGPSPYPPAPYQGYPPPSAPPMPAGPPQHYDGQYHQNGRHHGRGGFNNHNNNNFRSRPGFNENKGRHHNHNANNRKPGGPPSTPQTHHQKPDAASTGKKKKRKTNTLGLTPGDESEDDYDEEAKLSELIGADAPEPSDVAEWVAERKRNFPTQNRVKAKLAAGADRKGSTSKNSEAKDDRALALEKEQAKADKLRRELEKVESSLKRKREQQDAGDEMRDIVASSTVSPSAKSEDEKPEAMSTKLDPNANLPPPPKKADPTKHCKYYSTGGTCGKKGKCRFVHDPAVREAALKEREMNGGRMTLQQRLALNDKDQEDLTIIKTLAYLKEKGLMEAKAAANATAANGHGSTPSTKSSLPPPPASGLPPQPPPSVVSTPTVRYQGWNLSGFGNTGVKSEH</sequence>
<dbReference type="InterPro" id="IPR019496">
    <property type="entry name" value="NUFIP1_cons_dom"/>
</dbReference>
<keyword evidence="8" id="KW-1185">Reference proteome</keyword>
<evidence type="ECO:0000313" key="7">
    <source>
        <dbReference type="EMBL" id="ROV97894.1"/>
    </source>
</evidence>
<evidence type="ECO:0000256" key="5">
    <source>
        <dbReference type="SAM" id="MobiDB-lite"/>
    </source>
</evidence>
<dbReference type="InterPro" id="IPR039136">
    <property type="entry name" value="NUFIP1-like"/>
</dbReference>
<evidence type="ECO:0000256" key="4">
    <source>
        <dbReference type="PROSITE-ProRule" id="PRU00723"/>
    </source>
</evidence>
<feature type="region of interest" description="Disordered" evidence="5">
    <location>
        <begin position="462"/>
        <end position="504"/>
    </location>
</feature>
<evidence type="ECO:0000313" key="8">
    <source>
        <dbReference type="Proteomes" id="UP000284375"/>
    </source>
</evidence>
<dbReference type="InterPro" id="IPR036855">
    <property type="entry name" value="Znf_CCCH_sf"/>
</dbReference>
<feature type="region of interest" description="Disordered" evidence="5">
    <location>
        <begin position="1"/>
        <end position="23"/>
    </location>
</feature>
<keyword evidence="2 4" id="KW-0863">Zinc-finger</keyword>
<dbReference type="PANTHER" id="PTHR13309:SF0">
    <property type="entry name" value="FMR1-INTERACTING PROTEIN NUFIP1"/>
    <property type="match status" value="1"/>
</dbReference>
<dbReference type="SUPFAM" id="SSF90229">
    <property type="entry name" value="CCCH zinc finger"/>
    <property type="match status" value="1"/>
</dbReference>
<protein>
    <recommendedName>
        <fullName evidence="6">C3H1-type domain-containing protein</fullName>
    </recommendedName>
</protein>
<dbReference type="GO" id="GO:0005634">
    <property type="term" value="C:nucleus"/>
    <property type="evidence" value="ECO:0007669"/>
    <property type="project" value="TreeGrafter"/>
</dbReference>
<feature type="compositionally biased region" description="Pro residues" evidence="5">
    <location>
        <begin position="1"/>
        <end position="17"/>
    </location>
</feature>
<dbReference type="Proteomes" id="UP000284375">
    <property type="component" value="Unassembled WGS sequence"/>
</dbReference>
<accession>A0A423W3K2</accession>